<keyword evidence="4" id="KW-1185">Reference proteome</keyword>
<protein>
    <submittedName>
        <fullName evidence="5">Uncharacterized protein LOC129921704</fullName>
    </submittedName>
</protein>
<accession>A0A9W2YBW2</accession>
<dbReference type="AlphaFoldDB" id="A0A9W2YBW2"/>
<feature type="compositionally biased region" description="Polar residues" evidence="1">
    <location>
        <begin position="185"/>
        <end position="195"/>
    </location>
</feature>
<organism evidence="4 5">
    <name type="scientific">Biomphalaria glabrata</name>
    <name type="common">Bloodfluke planorb</name>
    <name type="synonym">Freshwater snail</name>
    <dbReference type="NCBI Taxonomy" id="6526"/>
    <lineage>
        <taxon>Eukaryota</taxon>
        <taxon>Metazoa</taxon>
        <taxon>Spiralia</taxon>
        <taxon>Lophotrochozoa</taxon>
        <taxon>Mollusca</taxon>
        <taxon>Gastropoda</taxon>
        <taxon>Heterobranchia</taxon>
        <taxon>Euthyneura</taxon>
        <taxon>Panpulmonata</taxon>
        <taxon>Hygrophila</taxon>
        <taxon>Lymnaeoidea</taxon>
        <taxon>Planorbidae</taxon>
        <taxon>Biomphalaria</taxon>
    </lineage>
</organism>
<dbReference type="Proteomes" id="UP001165740">
    <property type="component" value="Chromosome 11"/>
</dbReference>
<reference evidence="5" key="1">
    <citation type="submission" date="2025-08" db="UniProtKB">
        <authorList>
            <consortium name="RefSeq"/>
        </authorList>
    </citation>
    <scope>IDENTIFICATION</scope>
</reference>
<feature type="transmembrane region" description="Helical" evidence="2">
    <location>
        <begin position="211"/>
        <end position="236"/>
    </location>
</feature>
<keyword evidence="2" id="KW-1133">Transmembrane helix</keyword>
<keyword evidence="2" id="KW-0812">Transmembrane</keyword>
<dbReference type="OrthoDB" id="6099041at2759"/>
<name>A0A9W2YBW2_BIOGL</name>
<evidence type="ECO:0000313" key="4">
    <source>
        <dbReference type="Proteomes" id="UP001165740"/>
    </source>
</evidence>
<evidence type="ECO:0000313" key="5">
    <source>
        <dbReference type="RefSeq" id="XP_055860201.1"/>
    </source>
</evidence>
<evidence type="ECO:0000256" key="2">
    <source>
        <dbReference type="SAM" id="Phobius"/>
    </source>
</evidence>
<gene>
    <name evidence="5" type="primary">LOC129921704</name>
</gene>
<dbReference type="OMA" id="FREENCG"/>
<dbReference type="GeneID" id="129921704"/>
<evidence type="ECO:0000256" key="1">
    <source>
        <dbReference type="SAM" id="MobiDB-lite"/>
    </source>
</evidence>
<feature type="signal peptide" evidence="3">
    <location>
        <begin position="1"/>
        <end position="16"/>
    </location>
</feature>
<proteinExistence type="predicted"/>
<sequence>MTFLVFPLMMVSGVLSDLTITVTHKDQNQQNTFKQIHFSEAILNSFQNCVCNSTSAACVFTYSQGASKTTRYITNVETKLLPSKELETQVVNYYICGKVTSRNQLLCMRQRENKTCPVLGVHPYYFREENCGMECVGLTWIINQSMTIDYNSSTLLKFGQCQSPCSSSSFKREESTTISLKPVGQSPNLMSSTDTGQREPQQHDEDDEINYTFIFIGVAVVIAVVIVLTVIIVLLWKRYLAELKSRNGTPILRSGAAATGQANDMTSNLNYSQTSMYNDVFILDEQFIVASSSDDKIINTASSSEPVYSIVNKDCSSRNKQTLRTGNIPIYDSLRENNSETVTARYRFDQNVLNEATLYQNEHVSITTVSNPDQIVVSPNNVYSKLGEEVRDCFNMYDVLTSPEAHAVGQSEMSTHATKAAFKEYTLAKPISDTKSLQS</sequence>
<keyword evidence="3" id="KW-0732">Signal</keyword>
<feature type="chain" id="PRO_5040960341" evidence="3">
    <location>
        <begin position="17"/>
        <end position="439"/>
    </location>
</feature>
<keyword evidence="2" id="KW-0472">Membrane</keyword>
<evidence type="ECO:0000256" key="3">
    <source>
        <dbReference type="SAM" id="SignalP"/>
    </source>
</evidence>
<dbReference type="RefSeq" id="XP_055860201.1">
    <property type="nucleotide sequence ID" value="XM_056004226.1"/>
</dbReference>
<feature type="region of interest" description="Disordered" evidence="1">
    <location>
        <begin position="168"/>
        <end position="203"/>
    </location>
</feature>